<evidence type="ECO:0000313" key="11">
    <source>
        <dbReference type="Proteomes" id="UP000746595"/>
    </source>
</evidence>
<evidence type="ECO:0000256" key="6">
    <source>
        <dbReference type="ARBA" id="ARBA00023136"/>
    </source>
</evidence>
<sequence length="610" mass="65905">MARQQGHSPAAGTPTLRKTFARLGPFVKPILPRLFCGFLCALAAGLVALAIPQVLATLVNDVLHPEGKSSAVWYAVALIGGLGFLEALLVFLRRQFVITPAARLETQLRVRFYAHLQQLPVAFHERWGSGQLLSRSMSDLSLLRRWLAFGALMLVVSTVTVIAGLSLMFSASWVLGAIYLAGAIPITIKAFHFRSNYRAASRLSQDQAGDLATAVEESVHGIRVIKAFGRGRHMYDGFNSQAKQLRDTEVSKAKTLAGFILFVVAIPETTLGLGLAAGLWLTAQGDLSVGALVAYFATAMVLAGPVENMGMLMGMTLTTKTALDRHFEVMDTQNTITSPVSPVTPTQRRGELELRNVAFRFPDTAQDATPTLRCINLLVRPGETMALVGMTGTGKSTLLQLVPRLYDATGGQVLIDGIDVRDRDLIELRQDVAVAFEDTILFSSSIRENVLLGAPEYEKEKLDALLDEAIDTAQASFARTLPESLDTVIGEEGLSLSGGQRQRIALARAIAAKPRVLVLDDPLSALDVRTEEAVTQKLRSTLAGTTTLIVAHRPSTVALADRVALLKDGEINDVGTHSELLGRNEHYRYVIASLEDEESNIISLTGGTEA</sequence>
<keyword evidence="4 10" id="KW-0067">ATP-binding</keyword>
<organism evidence="10 11">
    <name type="scientific">Paeniglutamicibacter terrestris</name>
    <dbReference type="NCBI Taxonomy" id="2723403"/>
    <lineage>
        <taxon>Bacteria</taxon>
        <taxon>Bacillati</taxon>
        <taxon>Actinomycetota</taxon>
        <taxon>Actinomycetes</taxon>
        <taxon>Micrococcales</taxon>
        <taxon>Micrococcaceae</taxon>
        <taxon>Paeniglutamicibacter</taxon>
    </lineage>
</organism>
<evidence type="ECO:0000259" key="8">
    <source>
        <dbReference type="PROSITE" id="PS50893"/>
    </source>
</evidence>
<feature type="transmembrane region" description="Helical" evidence="7">
    <location>
        <begin position="30"/>
        <end position="51"/>
    </location>
</feature>
<evidence type="ECO:0000256" key="1">
    <source>
        <dbReference type="ARBA" id="ARBA00004651"/>
    </source>
</evidence>
<comment type="caution">
    <text evidence="10">The sequence shown here is derived from an EMBL/GenBank/DDBJ whole genome shotgun (WGS) entry which is preliminary data.</text>
</comment>
<dbReference type="Proteomes" id="UP000746595">
    <property type="component" value="Unassembled WGS sequence"/>
</dbReference>
<dbReference type="Gene3D" id="1.20.1560.10">
    <property type="entry name" value="ABC transporter type 1, transmembrane domain"/>
    <property type="match status" value="1"/>
</dbReference>
<dbReference type="GO" id="GO:0005524">
    <property type="term" value="F:ATP binding"/>
    <property type="evidence" value="ECO:0007669"/>
    <property type="project" value="UniProtKB-KW"/>
</dbReference>
<evidence type="ECO:0000256" key="5">
    <source>
        <dbReference type="ARBA" id="ARBA00022989"/>
    </source>
</evidence>
<feature type="transmembrane region" description="Helical" evidence="7">
    <location>
        <begin position="256"/>
        <end position="281"/>
    </location>
</feature>
<reference evidence="10 11" key="1">
    <citation type="submission" date="2020-04" db="EMBL/GenBank/DDBJ databases">
        <title>Paeniglutamicibacter sp. ANT13_2, a novel actinomycete isolated from sediment in Antarctica.</title>
        <authorList>
            <person name="Sakdapetsiri C."/>
            <person name="Pinyakong O."/>
        </authorList>
    </citation>
    <scope>NUCLEOTIDE SEQUENCE [LARGE SCALE GENOMIC DNA]</scope>
    <source>
        <strain evidence="10 11">ANT13_2</strain>
    </source>
</reference>
<dbReference type="InterPro" id="IPR017871">
    <property type="entry name" value="ABC_transporter-like_CS"/>
</dbReference>
<proteinExistence type="predicted"/>
<gene>
    <name evidence="10" type="ORF">HED64_00710</name>
</gene>
<dbReference type="InterPro" id="IPR003593">
    <property type="entry name" value="AAA+_ATPase"/>
</dbReference>
<dbReference type="InterPro" id="IPR003439">
    <property type="entry name" value="ABC_transporter-like_ATP-bd"/>
</dbReference>
<feature type="transmembrane region" description="Helical" evidence="7">
    <location>
        <begin position="71"/>
        <end position="92"/>
    </location>
</feature>
<dbReference type="PANTHER" id="PTHR43394">
    <property type="entry name" value="ATP-DEPENDENT PERMEASE MDL1, MITOCHONDRIAL"/>
    <property type="match status" value="1"/>
</dbReference>
<dbReference type="InterPro" id="IPR011527">
    <property type="entry name" value="ABC1_TM_dom"/>
</dbReference>
<dbReference type="CDD" id="cd18543">
    <property type="entry name" value="ABC_6TM_Rv0194_D1_like"/>
    <property type="match status" value="1"/>
</dbReference>
<dbReference type="Pfam" id="PF00664">
    <property type="entry name" value="ABC_membrane"/>
    <property type="match status" value="1"/>
</dbReference>
<dbReference type="PROSITE" id="PS00211">
    <property type="entry name" value="ABC_TRANSPORTER_1"/>
    <property type="match status" value="1"/>
</dbReference>
<evidence type="ECO:0000256" key="2">
    <source>
        <dbReference type="ARBA" id="ARBA00022692"/>
    </source>
</evidence>
<keyword evidence="2 7" id="KW-0812">Transmembrane</keyword>
<dbReference type="InterPro" id="IPR036640">
    <property type="entry name" value="ABC1_TM_sf"/>
</dbReference>
<dbReference type="Pfam" id="PF00005">
    <property type="entry name" value="ABC_tran"/>
    <property type="match status" value="1"/>
</dbReference>
<dbReference type="Gene3D" id="3.40.50.300">
    <property type="entry name" value="P-loop containing nucleotide triphosphate hydrolases"/>
    <property type="match status" value="1"/>
</dbReference>
<dbReference type="EMBL" id="JAAWVT010000001">
    <property type="protein sequence ID" value="NKG19223.1"/>
    <property type="molecule type" value="Genomic_DNA"/>
</dbReference>
<dbReference type="InterPro" id="IPR039421">
    <property type="entry name" value="Type_1_exporter"/>
</dbReference>
<evidence type="ECO:0000259" key="9">
    <source>
        <dbReference type="PROSITE" id="PS50929"/>
    </source>
</evidence>
<evidence type="ECO:0000256" key="4">
    <source>
        <dbReference type="ARBA" id="ARBA00022840"/>
    </source>
</evidence>
<dbReference type="SUPFAM" id="SSF90123">
    <property type="entry name" value="ABC transporter transmembrane region"/>
    <property type="match status" value="1"/>
</dbReference>
<keyword evidence="11" id="KW-1185">Reference proteome</keyword>
<dbReference type="InterPro" id="IPR027417">
    <property type="entry name" value="P-loop_NTPase"/>
</dbReference>
<name>A0ABX1FZP0_9MICC</name>
<keyword evidence="3" id="KW-0547">Nucleotide-binding</keyword>
<keyword evidence="6 7" id="KW-0472">Membrane</keyword>
<accession>A0ABX1FZP0</accession>
<dbReference type="SUPFAM" id="SSF52540">
    <property type="entry name" value="P-loop containing nucleoside triphosphate hydrolases"/>
    <property type="match status" value="1"/>
</dbReference>
<dbReference type="RefSeq" id="WP_168150234.1">
    <property type="nucleotide sequence ID" value="NZ_JAAWVT010000001.1"/>
</dbReference>
<evidence type="ECO:0000256" key="3">
    <source>
        <dbReference type="ARBA" id="ARBA00022741"/>
    </source>
</evidence>
<keyword evidence="5 7" id="KW-1133">Transmembrane helix</keyword>
<feature type="transmembrane region" description="Helical" evidence="7">
    <location>
        <begin position="287"/>
        <end position="306"/>
    </location>
</feature>
<dbReference type="SMART" id="SM00382">
    <property type="entry name" value="AAA"/>
    <property type="match status" value="1"/>
</dbReference>
<dbReference type="PANTHER" id="PTHR43394:SF1">
    <property type="entry name" value="ATP-BINDING CASSETTE SUB-FAMILY B MEMBER 10, MITOCHONDRIAL"/>
    <property type="match status" value="1"/>
</dbReference>
<feature type="domain" description="ABC transporter" evidence="8">
    <location>
        <begin position="352"/>
        <end position="593"/>
    </location>
</feature>
<feature type="domain" description="ABC transmembrane type-1" evidence="9">
    <location>
        <begin position="37"/>
        <end position="318"/>
    </location>
</feature>
<feature type="transmembrane region" description="Helical" evidence="7">
    <location>
        <begin position="173"/>
        <end position="192"/>
    </location>
</feature>
<evidence type="ECO:0000256" key="7">
    <source>
        <dbReference type="SAM" id="Phobius"/>
    </source>
</evidence>
<dbReference type="PROSITE" id="PS50929">
    <property type="entry name" value="ABC_TM1F"/>
    <property type="match status" value="1"/>
</dbReference>
<comment type="subcellular location">
    <subcellularLocation>
        <location evidence="1">Cell membrane</location>
        <topology evidence="1">Multi-pass membrane protein</topology>
    </subcellularLocation>
</comment>
<feature type="transmembrane region" description="Helical" evidence="7">
    <location>
        <begin position="146"/>
        <end position="167"/>
    </location>
</feature>
<evidence type="ECO:0000313" key="10">
    <source>
        <dbReference type="EMBL" id="NKG19223.1"/>
    </source>
</evidence>
<protein>
    <submittedName>
        <fullName evidence="10">ABC transporter ATP-binding protein</fullName>
    </submittedName>
</protein>
<dbReference type="PROSITE" id="PS50893">
    <property type="entry name" value="ABC_TRANSPORTER_2"/>
    <property type="match status" value="1"/>
</dbReference>